<dbReference type="GO" id="GO:0009435">
    <property type="term" value="P:NAD+ biosynthetic process"/>
    <property type="evidence" value="ECO:0007669"/>
    <property type="project" value="UniProtKB-UniRule"/>
</dbReference>
<evidence type="ECO:0000256" key="5">
    <source>
        <dbReference type="ARBA" id="ARBA00022695"/>
    </source>
</evidence>
<evidence type="ECO:0000256" key="9">
    <source>
        <dbReference type="ARBA" id="ARBA00048721"/>
    </source>
</evidence>
<dbReference type="OrthoDB" id="5295945at2"/>
<evidence type="ECO:0000256" key="4">
    <source>
        <dbReference type="ARBA" id="ARBA00022679"/>
    </source>
</evidence>
<dbReference type="EMBL" id="BFBY01000002">
    <property type="protein sequence ID" value="GBG04500.1"/>
    <property type="molecule type" value="Genomic_DNA"/>
</dbReference>
<gene>
    <name evidence="10 12" type="primary">nadD</name>
    <name evidence="12" type="ORF">LrDSM24759_04140</name>
</gene>
<dbReference type="RefSeq" id="WP_117117846.1">
    <property type="nucleotide sequence ID" value="NZ_BFBY01000002.1"/>
</dbReference>
<protein>
    <recommendedName>
        <fullName evidence="10">Probable nicotinate-nucleotide adenylyltransferase</fullName>
        <ecNumber evidence="10">2.7.7.18</ecNumber>
    </recommendedName>
    <alternativeName>
        <fullName evidence="10">Deamido-NAD(+) diphosphorylase</fullName>
    </alternativeName>
    <alternativeName>
        <fullName evidence="10">Deamido-NAD(+) pyrophosphorylase</fullName>
    </alternativeName>
    <alternativeName>
        <fullName evidence="10">Nicotinate mononucleotide adenylyltransferase</fullName>
        <shortName evidence="10">NaMN adenylyltransferase</shortName>
    </alternativeName>
</protein>
<dbReference type="UniPathway" id="UPA00253">
    <property type="reaction ID" value="UER00332"/>
</dbReference>
<reference evidence="13" key="1">
    <citation type="submission" date="2018-03" db="EMBL/GenBank/DDBJ databases">
        <title>New taxa in the Lactobacillus gasseri group.</title>
        <authorList>
            <person name="Tanizawa Y."/>
            <person name="Tohno M."/>
            <person name="Endo A."/>
            <person name="Arita M."/>
        </authorList>
    </citation>
    <scope>NUCLEOTIDE SEQUENCE [LARGE SCALE GENOMIC DNA]</scope>
    <source>
        <strain evidence="13">DSM 24759</strain>
    </source>
</reference>
<accession>A0A2Z6TEB5</accession>
<dbReference type="InterPro" id="IPR004821">
    <property type="entry name" value="Cyt_trans-like"/>
</dbReference>
<keyword evidence="8 10" id="KW-0520">NAD</keyword>
<dbReference type="Gene3D" id="3.40.50.620">
    <property type="entry name" value="HUPs"/>
    <property type="match status" value="1"/>
</dbReference>
<evidence type="ECO:0000259" key="11">
    <source>
        <dbReference type="Pfam" id="PF01467"/>
    </source>
</evidence>
<dbReference type="NCBIfam" id="NF000841">
    <property type="entry name" value="PRK00071.1-4"/>
    <property type="match status" value="1"/>
</dbReference>
<keyword evidence="6 10" id="KW-0547">Nucleotide-binding</keyword>
<evidence type="ECO:0000256" key="3">
    <source>
        <dbReference type="ARBA" id="ARBA00022642"/>
    </source>
</evidence>
<dbReference type="EC" id="2.7.7.18" evidence="10"/>
<dbReference type="NCBIfam" id="NF000840">
    <property type="entry name" value="PRK00071.1-3"/>
    <property type="match status" value="1"/>
</dbReference>
<dbReference type="CDD" id="cd02165">
    <property type="entry name" value="NMNAT"/>
    <property type="match status" value="1"/>
</dbReference>
<evidence type="ECO:0000256" key="6">
    <source>
        <dbReference type="ARBA" id="ARBA00022741"/>
    </source>
</evidence>
<dbReference type="InterPro" id="IPR005248">
    <property type="entry name" value="NadD/NMNAT"/>
</dbReference>
<keyword evidence="3 10" id="KW-0662">Pyridine nucleotide biosynthesis</keyword>
<evidence type="ECO:0000256" key="7">
    <source>
        <dbReference type="ARBA" id="ARBA00022840"/>
    </source>
</evidence>
<evidence type="ECO:0000313" key="13">
    <source>
        <dbReference type="Proteomes" id="UP000257317"/>
    </source>
</evidence>
<comment type="catalytic activity">
    <reaction evidence="9 10">
        <text>nicotinate beta-D-ribonucleotide + ATP + H(+) = deamido-NAD(+) + diphosphate</text>
        <dbReference type="Rhea" id="RHEA:22860"/>
        <dbReference type="ChEBI" id="CHEBI:15378"/>
        <dbReference type="ChEBI" id="CHEBI:30616"/>
        <dbReference type="ChEBI" id="CHEBI:33019"/>
        <dbReference type="ChEBI" id="CHEBI:57502"/>
        <dbReference type="ChEBI" id="CHEBI:58437"/>
        <dbReference type="EC" id="2.7.7.18"/>
    </reaction>
</comment>
<keyword evidence="13" id="KW-1185">Reference proteome</keyword>
<keyword evidence="5 10" id="KW-0548">Nucleotidyltransferase</keyword>
<comment type="function">
    <text evidence="1 10">Catalyzes the reversible adenylation of nicotinate mononucleotide (NaMN) to nicotinic acid adenine dinucleotide (NaAD).</text>
</comment>
<evidence type="ECO:0000256" key="1">
    <source>
        <dbReference type="ARBA" id="ARBA00002324"/>
    </source>
</evidence>
<organism evidence="12 13">
    <name type="scientific">Lactobacillus rodentium</name>
    <dbReference type="NCBI Taxonomy" id="947835"/>
    <lineage>
        <taxon>Bacteria</taxon>
        <taxon>Bacillati</taxon>
        <taxon>Bacillota</taxon>
        <taxon>Bacilli</taxon>
        <taxon>Lactobacillales</taxon>
        <taxon>Lactobacillaceae</taxon>
        <taxon>Lactobacillus</taxon>
    </lineage>
</organism>
<dbReference type="NCBIfam" id="TIGR00482">
    <property type="entry name" value="nicotinate (nicotinamide) nucleotide adenylyltransferase"/>
    <property type="match status" value="1"/>
</dbReference>
<dbReference type="SUPFAM" id="SSF52374">
    <property type="entry name" value="Nucleotidylyl transferase"/>
    <property type="match status" value="1"/>
</dbReference>
<proteinExistence type="inferred from homology"/>
<comment type="pathway">
    <text evidence="2 10">Cofactor biosynthesis; NAD(+) biosynthesis; deamido-NAD(+) from nicotinate D-ribonucleotide: step 1/1.</text>
</comment>
<dbReference type="GO" id="GO:0005524">
    <property type="term" value="F:ATP binding"/>
    <property type="evidence" value="ECO:0007669"/>
    <property type="project" value="UniProtKB-KW"/>
</dbReference>
<keyword evidence="7 10" id="KW-0067">ATP-binding</keyword>
<dbReference type="NCBIfam" id="TIGR00125">
    <property type="entry name" value="cyt_tran_rel"/>
    <property type="match status" value="1"/>
</dbReference>
<dbReference type="PANTHER" id="PTHR39321">
    <property type="entry name" value="NICOTINATE-NUCLEOTIDE ADENYLYLTRANSFERASE-RELATED"/>
    <property type="match status" value="1"/>
</dbReference>
<name>A0A2Z6TEB5_9LACO</name>
<evidence type="ECO:0000256" key="10">
    <source>
        <dbReference type="HAMAP-Rule" id="MF_00244"/>
    </source>
</evidence>
<evidence type="ECO:0000313" key="12">
    <source>
        <dbReference type="EMBL" id="GBG04500.1"/>
    </source>
</evidence>
<comment type="caution">
    <text evidence="12">The sequence shown here is derived from an EMBL/GenBank/DDBJ whole genome shotgun (WGS) entry which is preliminary data.</text>
</comment>
<feature type="domain" description="Cytidyltransferase-like" evidence="11">
    <location>
        <begin position="25"/>
        <end position="181"/>
    </location>
</feature>
<comment type="similarity">
    <text evidence="10">Belongs to the NadD family.</text>
</comment>
<dbReference type="PANTHER" id="PTHR39321:SF3">
    <property type="entry name" value="PHOSPHOPANTETHEINE ADENYLYLTRANSFERASE"/>
    <property type="match status" value="1"/>
</dbReference>
<keyword evidence="4 10" id="KW-0808">Transferase</keyword>
<evidence type="ECO:0000256" key="2">
    <source>
        <dbReference type="ARBA" id="ARBA00005019"/>
    </source>
</evidence>
<evidence type="ECO:0000256" key="8">
    <source>
        <dbReference type="ARBA" id="ARBA00023027"/>
    </source>
</evidence>
<dbReference type="AlphaFoldDB" id="A0A2Z6TEB5"/>
<dbReference type="GO" id="GO:0004515">
    <property type="term" value="F:nicotinate-nucleotide adenylyltransferase activity"/>
    <property type="evidence" value="ECO:0007669"/>
    <property type="project" value="UniProtKB-UniRule"/>
</dbReference>
<dbReference type="HAMAP" id="MF_00244">
    <property type="entry name" value="NaMN_adenylyltr"/>
    <property type="match status" value="1"/>
</dbReference>
<sequence>MNCVVEEKTQVQFKPIATSAMKIGIMGGTFNPVHQAHLAMAEQVRKKLHLDQIWFIPDNIPPHKELANEVSAKDRVAMLELATHGNQYFRVKLFEIMRGGVSYTVETLRQLKKYAPKNQYYLIMGTDQVNNFEKWRDPDEIAKLVTLVGVKRPNYQAETTKYPIVWVDAPMMDISSTQIRKTIADGGSIRYLVPEAVRLYIDSRGLYRE</sequence>
<dbReference type="Pfam" id="PF01467">
    <property type="entry name" value="CTP_transf_like"/>
    <property type="match status" value="1"/>
</dbReference>
<dbReference type="Proteomes" id="UP000257317">
    <property type="component" value="Unassembled WGS sequence"/>
</dbReference>
<dbReference type="InterPro" id="IPR014729">
    <property type="entry name" value="Rossmann-like_a/b/a_fold"/>
</dbReference>